<proteinExistence type="predicted"/>
<dbReference type="Proteomes" id="UP000371041">
    <property type="component" value="Chromosome"/>
</dbReference>
<sequence>MPEATHGMTYESLDGAVRTRSNGRLTMADTVHGYLEDVRHAAGIMQVEFDSADVDQQRVVVELALTGVPDVRVNWSPDLGWCFAGGDGVWLYRVGIESDAASLVPDPDEVAGWLRVLATGERTGHQDPPAPPDPDDEALVDRLLTFGTGTDPYGP</sequence>
<evidence type="ECO:0000313" key="2">
    <source>
        <dbReference type="Proteomes" id="UP000371041"/>
    </source>
</evidence>
<gene>
    <name evidence="1" type="ORF">GIY23_15085</name>
</gene>
<reference evidence="2" key="1">
    <citation type="submission" date="2019-11" db="EMBL/GenBank/DDBJ databases">
        <title>The complete genome sequence of Saccharopolyspora sp. E2A.</title>
        <authorList>
            <person name="Zhang G."/>
        </authorList>
    </citation>
    <scope>NUCLEOTIDE SEQUENCE [LARGE SCALE GENOMIC DNA]</scope>
    <source>
        <strain evidence="2">E2A</strain>
    </source>
</reference>
<dbReference type="EMBL" id="CP045929">
    <property type="protein sequence ID" value="QGK70660.1"/>
    <property type="molecule type" value="Genomic_DNA"/>
</dbReference>
<organism evidence="1 2">
    <name type="scientific">Allosaccharopolyspora coralli</name>
    <dbReference type="NCBI Taxonomy" id="2665642"/>
    <lineage>
        <taxon>Bacteria</taxon>
        <taxon>Bacillati</taxon>
        <taxon>Actinomycetota</taxon>
        <taxon>Actinomycetes</taxon>
        <taxon>Pseudonocardiales</taxon>
        <taxon>Pseudonocardiaceae</taxon>
        <taxon>Allosaccharopolyspora</taxon>
    </lineage>
</organism>
<name>A0A5Q3Q9X4_9PSEU</name>
<dbReference type="KEGG" id="sace:GIY23_15085"/>
<accession>A0A5Q3Q9X4</accession>
<dbReference type="AlphaFoldDB" id="A0A5Q3Q9X4"/>
<evidence type="ECO:0000313" key="1">
    <source>
        <dbReference type="EMBL" id="QGK70660.1"/>
    </source>
</evidence>
<keyword evidence="2" id="KW-1185">Reference proteome</keyword>
<protein>
    <submittedName>
        <fullName evidence="1">Uncharacterized protein</fullName>
    </submittedName>
</protein>
<dbReference type="RefSeq" id="WP_154077242.1">
    <property type="nucleotide sequence ID" value="NZ_CP045929.1"/>
</dbReference>